<dbReference type="PANTHER" id="PTHR33836:SF1">
    <property type="entry name" value="LOW-TEMPERATURE-INDUCED 65 KDA PROTEIN-RELATED"/>
    <property type="match status" value="1"/>
</dbReference>
<organism evidence="3">
    <name type="scientific">Cupressus sempervirens</name>
    <name type="common">Italian cypress</name>
    <dbReference type="NCBI Taxonomy" id="13469"/>
    <lineage>
        <taxon>Eukaryota</taxon>
        <taxon>Viridiplantae</taxon>
        <taxon>Streptophyta</taxon>
        <taxon>Embryophyta</taxon>
        <taxon>Tracheophyta</taxon>
        <taxon>Spermatophyta</taxon>
        <taxon>Pinopsida</taxon>
        <taxon>Pinidae</taxon>
        <taxon>Conifers II</taxon>
        <taxon>Cupressales</taxon>
        <taxon>Cupressaceae</taxon>
        <taxon>Cupressus</taxon>
    </lineage>
</organism>
<feature type="non-terminal residue" evidence="3">
    <location>
        <position position="135"/>
    </location>
</feature>
<evidence type="ECO:0000256" key="1">
    <source>
        <dbReference type="SAM" id="MobiDB-lite"/>
    </source>
</evidence>
<protein>
    <submittedName>
        <fullName evidence="3">Putative low-temperature-induced protein</fullName>
    </submittedName>
</protein>
<dbReference type="AlphaFoldDB" id="B1PIF1"/>
<reference evidence="3" key="1">
    <citation type="journal article" date="2009" name="Gene">
        <title>Genotype-specific regulation of cold-responsive genes in cypress (Cupressus sempervirens L.).</title>
        <authorList>
            <person name="Pedron L."/>
            <person name="Baldi P."/>
            <person name="Hietala A.M."/>
            <person name="La Porta N."/>
        </authorList>
    </citation>
    <scope>NUCLEOTIDE SEQUENCE</scope>
</reference>
<feature type="compositionally biased region" description="Basic and acidic residues" evidence="1">
    <location>
        <begin position="116"/>
        <end position="128"/>
    </location>
</feature>
<feature type="region of interest" description="Disordered" evidence="1">
    <location>
        <begin position="69"/>
        <end position="135"/>
    </location>
</feature>
<dbReference type="InterPro" id="IPR037491">
    <property type="entry name" value="LTI78/LTI65"/>
</dbReference>
<dbReference type="EMBL" id="EU430723">
    <property type="protein sequence ID" value="ACA30299.1"/>
    <property type="molecule type" value="mRNA"/>
</dbReference>
<feature type="compositionally biased region" description="Basic and acidic residues" evidence="1">
    <location>
        <begin position="9"/>
        <end position="18"/>
    </location>
</feature>
<dbReference type="Pfam" id="PF23399">
    <property type="entry name" value="LTI65_PGEED"/>
    <property type="match status" value="1"/>
</dbReference>
<accession>B1PIF1</accession>
<feature type="compositionally biased region" description="Polar residues" evidence="1">
    <location>
        <begin position="69"/>
        <end position="86"/>
    </location>
</feature>
<dbReference type="GO" id="GO:0009737">
    <property type="term" value="P:response to abscisic acid"/>
    <property type="evidence" value="ECO:0007669"/>
    <property type="project" value="InterPro"/>
</dbReference>
<sequence length="135" mass="13729">TATETESMEGAKESKETLKSSIVSKLSPGEDDKALSEVITGAVSNSAKSLKDSIGGLYGGNGKVSTTDTNMAASGINNRSSATSPSGGKGIVDRVTGVVGSLFGSKQVDNSGQHSASDKPEPKSKVQIEEQVPEV</sequence>
<evidence type="ECO:0000259" key="2">
    <source>
        <dbReference type="Pfam" id="PF23399"/>
    </source>
</evidence>
<evidence type="ECO:0000313" key="3">
    <source>
        <dbReference type="EMBL" id="ACA30299.1"/>
    </source>
</evidence>
<name>B1PIF1_CUPSE</name>
<dbReference type="InterPro" id="IPR057059">
    <property type="entry name" value="LTI65/LTI78_PGEED"/>
</dbReference>
<feature type="region of interest" description="Disordered" evidence="1">
    <location>
        <begin position="1"/>
        <end position="32"/>
    </location>
</feature>
<feature type="domain" description="LTI65/LTI78 PGEED repeat" evidence="2">
    <location>
        <begin position="22"/>
        <end position="43"/>
    </location>
</feature>
<feature type="non-terminal residue" evidence="3">
    <location>
        <position position="1"/>
    </location>
</feature>
<proteinExistence type="evidence at transcript level"/>
<dbReference type="PANTHER" id="PTHR33836">
    <property type="entry name" value="LOW-TEMPERATURE-INDUCED 65 KDA PROTEIN-RELATED"/>
    <property type="match status" value="1"/>
</dbReference>